<comment type="caution">
    <text evidence="3">The sequence shown here is derived from an EMBL/GenBank/DDBJ whole genome shotgun (WGS) entry which is preliminary data.</text>
</comment>
<dbReference type="PANTHER" id="PTHR45947">
    <property type="entry name" value="SULFOQUINOVOSYL TRANSFERASE SQD2"/>
    <property type="match status" value="1"/>
</dbReference>
<dbReference type="CDD" id="cd03811">
    <property type="entry name" value="GT4_GT28_WabH-like"/>
    <property type="match status" value="1"/>
</dbReference>
<dbReference type="RefSeq" id="WP_148059431.1">
    <property type="nucleotide sequence ID" value="NZ_RKHR01000006.1"/>
</dbReference>
<dbReference type="AlphaFoldDB" id="A0A3N2DGA4"/>
<evidence type="ECO:0000313" key="3">
    <source>
        <dbReference type="EMBL" id="ROR98825.1"/>
    </source>
</evidence>
<dbReference type="SUPFAM" id="SSF53756">
    <property type="entry name" value="UDP-Glycosyltransferase/glycogen phosphorylase"/>
    <property type="match status" value="1"/>
</dbReference>
<dbReference type="InterPro" id="IPR028098">
    <property type="entry name" value="Glyco_trans_4-like_N"/>
</dbReference>
<protein>
    <submittedName>
        <fullName evidence="3">Glycosyltransferase involved in cell wall biosynthesis</fullName>
    </submittedName>
</protein>
<dbReference type="Gene3D" id="3.40.50.2000">
    <property type="entry name" value="Glycogen Phosphorylase B"/>
    <property type="match status" value="2"/>
</dbReference>
<accession>A0A3N2DGA4</accession>
<name>A0A3N2DGA4_9GAMM</name>
<dbReference type="EMBL" id="RKHR01000006">
    <property type="protein sequence ID" value="ROR98825.1"/>
    <property type="molecule type" value="Genomic_DNA"/>
</dbReference>
<keyword evidence="3" id="KW-0808">Transferase</keyword>
<evidence type="ECO:0000313" key="4">
    <source>
        <dbReference type="Proteomes" id="UP000275394"/>
    </source>
</evidence>
<keyword evidence="4" id="KW-1185">Reference proteome</keyword>
<feature type="domain" description="Glycosyl transferase family 1" evidence="1">
    <location>
        <begin position="181"/>
        <end position="331"/>
    </location>
</feature>
<dbReference type="PANTHER" id="PTHR45947:SF15">
    <property type="entry name" value="TEICHURONIC ACID BIOSYNTHESIS GLYCOSYLTRANSFERASE TUAC-RELATED"/>
    <property type="match status" value="1"/>
</dbReference>
<gene>
    <name evidence="3" type="ORF">EDC56_3060</name>
</gene>
<proteinExistence type="predicted"/>
<dbReference type="Pfam" id="PF13439">
    <property type="entry name" value="Glyco_transf_4"/>
    <property type="match status" value="1"/>
</dbReference>
<dbReference type="OrthoDB" id="9055506at2"/>
<evidence type="ECO:0000259" key="2">
    <source>
        <dbReference type="Pfam" id="PF13439"/>
    </source>
</evidence>
<sequence>MKILQVCQKANDMVSEFDLFEETVRALTLEGHDVTFCVLEGDVDVSAIEQRTHSKVVEMGFDKSDFRGIGIRALKQMYAFVKREQYDLIITHRYKPSYLLMILSLFLKHGRFVSVYHGMFQFKRLGRRLLARVVLNDRWKFVAVSHAVKVDLIASGVAEKHVEVIYNALDSDKMRKNLFSREDARCRLGLQEEDLVIGTIGRVSKVKGHCYLLEAFSTLQVYPHAKLLIIGGGPLEAALWQQAEKLGISERLVITGMVPDAYRLLPGLDYFVMSSLSEGLPIAMLEAICAGLTVVGTRAGGIPELITRDEFIAERQSAGSLAASLKKVLALDAAGLSHYHAELEEKTLSKFSLETYYRKYRQLITDC</sequence>
<dbReference type="InterPro" id="IPR001296">
    <property type="entry name" value="Glyco_trans_1"/>
</dbReference>
<dbReference type="GO" id="GO:0016757">
    <property type="term" value="F:glycosyltransferase activity"/>
    <property type="evidence" value="ECO:0007669"/>
    <property type="project" value="InterPro"/>
</dbReference>
<organism evidence="3 4">
    <name type="scientific">Sinobacterium caligoides</name>
    <dbReference type="NCBI Taxonomy" id="933926"/>
    <lineage>
        <taxon>Bacteria</taxon>
        <taxon>Pseudomonadati</taxon>
        <taxon>Pseudomonadota</taxon>
        <taxon>Gammaproteobacteria</taxon>
        <taxon>Cellvibrionales</taxon>
        <taxon>Spongiibacteraceae</taxon>
        <taxon>Sinobacterium</taxon>
    </lineage>
</organism>
<dbReference type="Proteomes" id="UP000275394">
    <property type="component" value="Unassembled WGS sequence"/>
</dbReference>
<reference evidence="3 4" key="1">
    <citation type="submission" date="2018-11" db="EMBL/GenBank/DDBJ databases">
        <title>Genomic Encyclopedia of Type Strains, Phase IV (KMG-IV): sequencing the most valuable type-strain genomes for metagenomic binning, comparative biology and taxonomic classification.</title>
        <authorList>
            <person name="Goeker M."/>
        </authorList>
    </citation>
    <scope>NUCLEOTIDE SEQUENCE [LARGE SCALE GENOMIC DNA]</scope>
    <source>
        <strain evidence="3 4">DSM 100316</strain>
    </source>
</reference>
<dbReference type="InterPro" id="IPR050194">
    <property type="entry name" value="Glycosyltransferase_grp1"/>
</dbReference>
<evidence type="ECO:0000259" key="1">
    <source>
        <dbReference type="Pfam" id="PF00534"/>
    </source>
</evidence>
<feature type="domain" description="Glycosyltransferase subfamily 4-like N-terminal" evidence="2">
    <location>
        <begin position="22"/>
        <end position="172"/>
    </location>
</feature>
<dbReference type="Pfam" id="PF00534">
    <property type="entry name" value="Glycos_transf_1"/>
    <property type="match status" value="1"/>
</dbReference>